<dbReference type="SUPFAM" id="SSF53383">
    <property type="entry name" value="PLP-dependent transferases"/>
    <property type="match status" value="1"/>
</dbReference>
<dbReference type="CDD" id="cd02523">
    <property type="entry name" value="PC_cytidylyltransferase"/>
    <property type="match status" value="1"/>
</dbReference>
<dbReference type="EC" id="2.6.1.-" evidence="3"/>
<protein>
    <recommendedName>
        <fullName evidence="3">Aminotransferase</fullName>
        <ecNumber evidence="3">2.6.1.-</ecNumber>
    </recommendedName>
</protein>
<evidence type="ECO:0000259" key="5">
    <source>
        <dbReference type="Pfam" id="PF00483"/>
    </source>
</evidence>
<dbReference type="Gene3D" id="3.40.640.10">
    <property type="entry name" value="Type I PLP-dependent aspartate aminotransferase-like (Major domain)"/>
    <property type="match status" value="1"/>
</dbReference>
<keyword evidence="3 6" id="KW-0032">Aminotransferase</keyword>
<dbReference type="PANTHER" id="PTHR42885">
    <property type="entry name" value="HISTIDINOL-PHOSPHATE AMINOTRANSFERASE-RELATED"/>
    <property type="match status" value="1"/>
</dbReference>
<dbReference type="eggNOG" id="COG0079">
    <property type="taxonomic scope" value="Bacteria"/>
</dbReference>
<evidence type="ECO:0000313" key="6">
    <source>
        <dbReference type="EMBL" id="ACS79100.1"/>
    </source>
</evidence>
<dbReference type="HOGENOM" id="CLU_451177_0_0_7"/>
<feature type="domain" description="Nucleotidyl transferase" evidence="5">
    <location>
        <begin position="3"/>
        <end position="112"/>
    </location>
</feature>
<reference evidence="6 7" key="1">
    <citation type="submission" date="2009-06" db="EMBL/GenBank/DDBJ databases">
        <title>Complete sequence of Desulfovibrio salexigens DSM 2638.</title>
        <authorList>
            <consortium name="US DOE Joint Genome Institute"/>
            <person name="Lucas S."/>
            <person name="Copeland A."/>
            <person name="Lapidus A."/>
            <person name="Glavina del Rio T."/>
            <person name="Tice H."/>
            <person name="Bruce D."/>
            <person name="Goodwin L."/>
            <person name="Pitluck S."/>
            <person name="Munk A.C."/>
            <person name="Brettin T."/>
            <person name="Detter J.C."/>
            <person name="Han C."/>
            <person name="Tapia R."/>
            <person name="Larimer F."/>
            <person name="Land M."/>
            <person name="Hauser L."/>
            <person name="Kyrpides N."/>
            <person name="Anderson I."/>
            <person name="Wall J.D."/>
            <person name="Arkin A.P."/>
            <person name="Dehal P."/>
            <person name="Chivian D."/>
            <person name="Giles B."/>
            <person name="Hazen T.C."/>
        </authorList>
    </citation>
    <scope>NUCLEOTIDE SEQUENCE [LARGE SCALE GENOMIC DNA]</scope>
    <source>
        <strain evidence="7">ATCC 14822 / DSM 2638 / NCIMB 8403 / VKM B-1763</strain>
    </source>
</reference>
<dbReference type="InterPro" id="IPR004838">
    <property type="entry name" value="NHTrfase_class1_PyrdxlP-BS"/>
</dbReference>
<dbReference type="CDD" id="cd00609">
    <property type="entry name" value="AAT_like"/>
    <property type="match status" value="1"/>
</dbReference>
<evidence type="ECO:0000256" key="3">
    <source>
        <dbReference type="RuleBase" id="RU000481"/>
    </source>
</evidence>
<dbReference type="GO" id="GO:0008483">
    <property type="term" value="F:transaminase activity"/>
    <property type="evidence" value="ECO:0007669"/>
    <property type="project" value="UniProtKB-KW"/>
</dbReference>
<accession>C6C0G6</accession>
<dbReference type="InterPro" id="IPR015421">
    <property type="entry name" value="PyrdxlP-dep_Trfase_major"/>
</dbReference>
<keyword evidence="3 6" id="KW-0808">Transferase</keyword>
<dbReference type="InterPro" id="IPR029044">
    <property type="entry name" value="Nucleotide-diphossugar_trans"/>
</dbReference>
<proteinExistence type="inferred from homology"/>
<dbReference type="Gene3D" id="3.90.550.10">
    <property type="entry name" value="Spore Coat Polysaccharide Biosynthesis Protein SpsA, Chain A"/>
    <property type="match status" value="1"/>
</dbReference>
<dbReference type="AlphaFoldDB" id="C6C0G6"/>
<comment type="cofactor">
    <cofactor evidence="1 3">
        <name>pyridoxal 5'-phosphate</name>
        <dbReference type="ChEBI" id="CHEBI:597326"/>
    </cofactor>
</comment>
<dbReference type="InterPro" id="IPR005835">
    <property type="entry name" value="NTP_transferase_dom"/>
</dbReference>
<dbReference type="GO" id="GO:0030170">
    <property type="term" value="F:pyridoxal phosphate binding"/>
    <property type="evidence" value="ECO:0007669"/>
    <property type="project" value="InterPro"/>
</dbReference>
<dbReference type="Pfam" id="PF00483">
    <property type="entry name" value="NTP_transferase"/>
    <property type="match status" value="1"/>
</dbReference>
<organism evidence="6 7">
    <name type="scientific">Maridesulfovibrio salexigens (strain ATCC 14822 / DSM 2638 / NCIMB 8403 / VKM B-1763)</name>
    <name type="common">Desulfovibrio salexigens</name>
    <dbReference type="NCBI Taxonomy" id="526222"/>
    <lineage>
        <taxon>Bacteria</taxon>
        <taxon>Pseudomonadati</taxon>
        <taxon>Thermodesulfobacteriota</taxon>
        <taxon>Desulfovibrionia</taxon>
        <taxon>Desulfovibrionales</taxon>
        <taxon>Desulfovibrionaceae</taxon>
        <taxon>Maridesulfovibrio</taxon>
    </lineage>
</organism>
<feature type="domain" description="Aminotransferase class I/classII large" evidence="4">
    <location>
        <begin position="299"/>
        <end position="595"/>
    </location>
</feature>
<dbReference type="PROSITE" id="PS00105">
    <property type="entry name" value="AA_TRANSFER_CLASS_1"/>
    <property type="match status" value="1"/>
</dbReference>
<keyword evidence="2" id="KW-0663">Pyridoxal phosphate</keyword>
<evidence type="ECO:0000259" key="4">
    <source>
        <dbReference type="Pfam" id="PF00155"/>
    </source>
</evidence>
<evidence type="ECO:0000256" key="2">
    <source>
        <dbReference type="ARBA" id="ARBA00022898"/>
    </source>
</evidence>
<evidence type="ECO:0000313" key="7">
    <source>
        <dbReference type="Proteomes" id="UP000002601"/>
    </source>
</evidence>
<dbReference type="InterPro" id="IPR004839">
    <property type="entry name" value="Aminotransferase_I/II_large"/>
</dbReference>
<dbReference type="SUPFAM" id="SSF53448">
    <property type="entry name" value="Nucleotide-diphospho-sugar transferases"/>
    <property type="match status" value="1"/>
</dbReference>
<comment type="similarity">
    <text evidence="3">Belongs to the class-I pyridoxal-phosphate-dependent aminotransferase family.</text>
</comment>
<dbReference type="STRING" id="526222.Desal_1035"/>
<dbReference type="Proteomes" id="UP000002601">
    <property type="component" value="Chromosome"/>
</dbReference>
<dbReference type="OrthoDB" id="9808302at2"/>
<dbReference type="InterPro" id="IPR015422">
    <property type="entry name" value="PyrdxlP-dep_Trfase_small"/>
</dbReference>
<name>C6C0G6_MARSD</name>
<dbReference type="Pfam" id="PF00155">
    <property type="entry name" value="Aminotran_1_2"/>
    <property type="match status" value="1"/>
</dbReference>
<sequence>MQVIILAAGRGQRLSPITDDVPKPLVEVNGCPLIINALDILSKHPVERFIIVEGYKSEQLHERLGDSYNCIEIVYVRNEDWDKTNNIHSLWLTRELWDRNTILLECDIFFEPGLIEELLEEPFANAVMVDHFQPHMDGTVVELSADRKNITRLIPGKDQDENFTFTDKYKTVNIYTFTKDFLQNIFLPTIDLYVKMNGQNEYYELVLGVIIFMGSKELKAKICNSHRWFEIDDFTDLQRAEAYVTDDRSLLEKVRKKYGGYWRYDFTDFEYLYNPYFPNQNLYNELRLNLTDLLGNYPSGQQEINLSLANWAKIDESMLAVANGGSELIELLRQKINKVTLLQPSFDEYARNLKPEQIHAIPPCPQSLTQTPATIVKEAKSSGSNALVIVNPGNPTGTRFKPAELRYMFEELRHLDMIILDESFADFIGTGRDTTLLDELDKYPNVIILRSLSKDLGVPGIRLGYIASADRELIKEVRTALPIWHINSVAQYFLDILPKYRNDYALARAKVIEARDEMGEMLNAIPTLKVIPSFANYFCCELPEGVSSNYIQEQLFMNHKMLVKDLGKKQGLPEGRYLRLAVKTPEENRMLVDALTTTLADNMITSQTA</sequence>
<dbReference type="EMBL" id="CP001649">
    <property type="protein sequence ID" value="ACS79100.1"/>
    <property type="molecule type" value="Genomic_DNA"/>
</dbReference>
<dbReference type="PANTHER" id="PTHR42885:SF1">
    <property type="entry name" value="THREONINE-PHOSPHATE DECARBOXYLASE"/>
    <property type="match status" value="1"/>
</dbReference>
<dbReference type="Gene3D" id="3.90.1150.10">
    <property type="entry name" value="Aspartate Aminotransferase, domain 1"/>
    <property type="match status" value="1"/>
</dbReference>
<dbReference type="RefSeq" id="WP_015850919.1">
    <property type="nucleotide sequence ID" value="NC_012881.1"/>
</dbReference>
<dbReference type="eggNOG" id="COG1213">
    <property type="taxonomic scope" value="Bacteria"/>
</dbReference>
<gene>
    <name evidence="6" type="ordered locus">Desal_1035</name>
</gene>
<dbReference type="KEGG" id="dsa:Desal_1035"/>
<evidence type="ECO:0000256" key="1">
    <source>
        <dbReference type="ARBA" id="ARBA00001933"/>
    </source>
</evidence>
<dbReference type="InterPro" id="IPR015424">
    <property type="entry name" value="PyrdxlP-dep_Trfase"/>
</dbReference>
<keyword evidence="7" id="KW-1185">Reference proteome</keyword>